<sequence>MSDKKIYKLLVFSLLLYANSTISLRAEPSSAPVPGQTVADDKKRFDQALLLSSQKQWKQAEGIYRDLIKRQPLWPEARNNLAVALLKAGQLDEARAFLESAVISSPSYRIAQHNRSMLYAYLAAQAYNEVLDVESPLKLPELELIQKIELAPTDTVEKGDEQESLAMQLREHSMQVNQQLEGWSRAWSEGDFELYVQFYSTRFVPSDSQQTLAEWKENRKARLNYAQGVKIDIDQLRVFFEFAGESGTAGEYALVEFIQYYQSATYKDKVLKQVYMHRQQNNWRIVSERTIKTF</sequence>
<dbReference type="Gene3D" id="3.10.450.50">
    <property type="match status" value="1"/>
</dbReference>
<dbReference type="EMBL" id="UOFG01000082">
    <property type="protein sequence ID" value="VAW59435.1"/>
    <property type="molecule type" value="Genomic_DNA"/>
</dbReference>
<dbReference type="InterPro" id="IPR056203">
    <property type="entry name" value="Cds6_C"/>
</dbReference>
<name>A0A3B0WTW1_9ZZZZ</name>
<dbReference type="AlphaFoldDB" id="A0A3B0WTW1"/>
<dbReference type="SUPFAM" id="SSF48452">
    <property type="entry name" value="TPR-like"/>
    <property type="match status" value="1"/>
</dbReference>
<evidence type="ECO:0000313" key="2">
    <source>
        <dbReference type="EMBL" id="VAW59435.1"/>
    </source>
</evidence>
<dbReference type="InterPro" id="IPR011990">
    <property type="entry name" value="TPR-like_helical_dom_sf"/>
</dbReference>
<feature type="domain" description="Cds6 C-terminal" evidence="1">
    <location>
        <begin position="176"/>
        <end position="288"/>
    </location>
</feature>
<proteinExistence type="predicted"/>
<organism evidence="2">
    <name type="scientific">hydrothermal vent metagenome</name>
    <dbReference type="NCBI Taxonomy" id="652676"/>
    <lineage>
        <taxon>unclassified sequences</taxon>
        <taxon>metagenomes</taxon>
        <taxon>ecological metagenomes</taxon>
    </lineage>
</organism>
<evidence type="ECO:0000259" key="1">
    <source>
        <dbReference type="Pfam" id="PF24125"/>
    </source>
</evidence>
<protein>
    <recommendedName>
        <fullName evidence="1">Cds6 C-terminal domain-containing protein</fullName>
    </recommendedName>
</protein>
<reference evidence="2" key="1">
    <citation type="submission" date="2018-06" db="EMBL/GenBank/DDBJ databases">
        <authorList>
            <person name="Zhirakovskaya E."/>
        </authorList>
    </citation>
    <scope>NUCLEOTIDE SEQUENCE</scope>
</reference>
<accession>A0A3B0WTW1</accession>
<dbReference type="InterPro" id="IPR032710">
    <property type="entry name" value="NTF2-like_dom_sf"/>
</dbReference>
<dbReference type="Pfam" id="PF13432">
    <property type="entry name" value="TPR_16"/>
    <property type="match status" value="1"/>
</dbReference>
<gene>
    <name evidence="2" type="ORF">MNBD_GAMMA11-47</name>
</gene>
<dbReference type="Gene3D" id="1.25.40.10">
    <property type="entry name" value="Tetratricopeptide repeat domain"/>
    <property type="match status" value="1"/>
</dbReference>
<dbReference type="SUPFAM" id="SSF54427">
    <property type="entry name" value="NTF2-like"/>
    <property type="match status" value="1"/>
</dbReference>
<dbReference type="Pfam" id="PF24125">
    <property type="entry name" value="Cds6_C"/>
    <property type="match status" value="1"/>
</dbReference>